<dbReference type="PANTHER" id="PTHR38831">
    <property type="entry name" value="TYPE II SECRETION SYSTEM PROTEIN K"/>
    <property type="match status" value="1"/>
</dbReference>
<keyword evidence="6 11" id="KW-0812">Transmembrane</keyword>
<dbReference type="EMBL" id="BAABFL010000016">
    <property type="protein sequence ID" value="GAA4647968.1"/>
    <property type="molecule type" value="Genomic_DNA"/>
</dbReference>
<feature type="domain" description="T2SS protein K second SAM-like" evidence="12">
    <location>
        <begin position="219"/>
        <end position="272"/>
    </location>
</feature>
<evidence type="ECO:0000259" key="13">
    <source>
        <dbReference type="Pfam" id="PF21687"/>
    </source>
</evidence>
<name>A0ABP8UVN9_9GAMM</name>
<keyword evidence="15" id="KW-1185">Reference proteome</keyword>
<dbReference type="InterPro" id="IPR045584">
    <property type="entry name" value="Pilin-like"/>
</dbReference>
<dbReference type="InterPro" id="IPR049179">
    <property type="entry name" value="T2SSK_SAM-like_2nd"/>
</dbReference>
<keyword evidence="5 10" id="KW-0997">Cell inner membrane</keyword>
<protein>
    <recommendedName>
        <fullName evidence="10">Type II secretion system protein K</fullName>
    </recommendedName>
</protein>
<comment type="similarity">
    <text evidence="2 10">Belongs to the GSP K family.</text>
</comment>
<sequence length="335" mass="37742">MRGSGRNRHAKSRESGVALIFVLLIFAIIAVVAAGIATRLYHNTEKQSRYLQYVQAKHYALGAEHYVALLLEEDKKKDKKEGKPVDHWFESWADANDRFEVAEGEISIQVLDDQGRFNLNLLADGQGKEILETLVRILSYEKIDPRLAYRIRDWIDPGQEVSGSGAEDSLYLTASPPYRTGDTLMASVSELKLLQLLTPDEFARLLPHVTVLPDSKAGLNANTMTATVFQSLSDRLSESDAKAFIDGRGRDGFSDVETFKKHPLIKGKIDENVLKKLNLDVKSRFFSVYIKAVYRDVTFYLHSRLARDDEGKVTVIGRELDVSPKWVAALRESVR</sequence>
<evidence type="ECO:0000256" key="9">
    <source>
        <dbReference type="ARBA" id="ARBA00023136"/>
    </source>
</evidence>
<evidence type="ECO:0000256" key="6">
    <source>
        <dbReference type="ARBA" id="ARBA00022692"/>
    </source>
</evidence>
<proteinExistence type="inferred from homology"/>
<dbReference type="InterPro" id="IPR005628">
    <property type="entry name" value="GspK"/>
</dbReference>
<evidence type="ECO:0000256" key="4">
    <source>
        <dbReference type="ARBA" id="ARBA00022475"/>
    </source>
</evidence>
<dbReference type="Gene3D" id="1.10.40.60">
    <property type="entry name" value="EpsJ-like"/>
    <property type="match status" value="2"/>
</dbReference>
<keyword evidence="3 10" id="KW-0813">Transport</keyword>
<dbReference type="InterPro" id="IPR049031">
    <property type="entry name" value="T2SSK_SAM-like_1st"/>
</dbReference>
<dbReference type="Pfam" id="PF03934">
    <property type="entry name" value="T2SSK"/>
    <property type="match status" value="1"/>
</dbReference>
<gene>
    <name evidence="14" type="primary">xcpX</name>
    <name evidence="14" type="ORF">GCM10023116_02300</name>
</gene>
<dbReference type="InterPro" id="IPR038072">
    <property type="entry name" value="GspK_central_sf"/>
</dbReference>
<evidence type="ECO:0000313" key="15">
    <source>
        <dbReference type="Proteomes" id="UP001500604"/>
    </source>
</evidence>
<keyword evidence="8 11" id="KW-1133">Transmembrane helix</keyword>
<evidence type="ECO:0000256" key="1">
    <source>
        <dbReference type="ARBA" id="ARBA00004533"/>
    </source>
</evidence>
<accession>A0ABP8UVN9</accession>
<dbReference type="RefSeq" id="WP_345193011.1">
    <property type="nucleotide sequence ID" value="NZ_BAABFL010000016.1"/>
</dbReference>
<dbReference type="PIRSF" id="PIRSF002786">
    <property type="entry name" value="XcpX"/>
    <property type="match status" value="1"/>
</dbReference>
<keyword evidence="7" id="KW-0653">Protein transport</keyword>
<reference evidence="15" key="1">
    <citation type="journal article" date="2019" name="Int. J. Syst. Evol. Microbiol.">
        <title>The Global Catalogue of Microorganisms (GCM) 10K type strain sequencing project: providing services to taxonomists for standard genome sequencing and annotation.</title>
        <authorList>
            <consortium name="The Broad Institute Genomics Platform"/>
            <consortium name="The Broad Institute Genome Sequencing Center for Infectious Disease"/>
            <person name="Wu L."/>
            <person name="Ma J."/>
        </authorList>
    </citation>
    <scope>NUCLEOTIDE SEQUENCE [LARGE SCALE GENOMIC DNA]</scope>
    <source>
        <strain evidence="15">JCM 17805</strain>
    </source>
</reference>
<dbReference type="SUPFAM" id="SSF158544">
    <property type="entry name" value="GspK insert domain-like"/>
    <property type="match status" value="2"/>
</dbReference>
<feature type="transmembrane region" description="Helical" evidence="11">
    <location>
        <begin position="16"/>
        <end position="41"/>
    </location>
</feature>
<dbReference type="SUPFAM" id="SSF54523">
    <property type="entry name" value="Pili subunits"/>
    <property type="match status" value="1"/>
</dbReference>
<keyword evidence="9 10" id="KW-0472">Membrane</keyword>
<evidence type="ECO:0000256" key="5">
    <source>
        <dbReference type="ARBA" id="ARBA00022519"/>
    </source>
</evidence>
<dbReference type="Pfam" id="PF21687">
    <property type="entry name" value="T2SSK_1st"/>
    <property type="match status" value="1"/>
</dbReference>
<evidence type="ECO:0000256" key="2">
    <source>
        <dbReference type="ARBA" id="ARBA00007246"/>
    </source>
</evidence>
<evidence type="ECO:0000313" key="14">
    <source>
        <dbReference type="EMBL" id="GAA4647968.1"/>
    </source>
</evidence>
<evidence type="ECO:0000256" key="8">
    <source>
        <dbReference type="ARBA" id="ARBA00022989"/>
    </source>
</evidence>
<dbReference type="PANTHER" id="PTHR38831:SF1">
    <property type="entry name" value="TYPE II SECRETION SYSTEM PROTEIN K-RELATED"/>
    <property type="match status" value="1"/>
</dbReference>
<organism evidence="14 15">
    <name type="scientific">Kistimonas scapharcae</name>
    <dbReference type="NCBI Taxonomy" id="1036133"/>
    <lineage>
        <taxon>Bacteria</taxon>
        <taxon>Pseudomonadati</taxon>
        <taxon>Pseudomonadota</taxon>
        <taxon>Gammaproteobacteria</taxon>
        <taxon>Oceanospirillales</taxon>
        <taxon>Endozoicomonadaceae</taxon>
        <taxon>Kistimonas</taxon>
    </lineage>
</organism>
<dbReference type="Proteomes" id="UP001500604">
    <property type="component" value="Unassembled WGS sequence"/>
</dbReference>
<evidence type="ECO:0000256" key="11">
    <source>
        <dbReference type="SAM" id="Phobius"/>
    </source>
</evidence>
<evidence type="ECO:0000256" key="3">
    <source>
        <dbReference type="ARBA" id="ARBA00022448"/>
    </source>
</evidence>
<dbReference type="Gene3D" id="3.30.1300.30">
    <property type="entry name" value="GSPII I/J protein-like"/>
    <property type="match status" value="1"/>
</dbReference>
<dbReference type="NCBIfam" id="NF037980">
    <property type="entry name" value="T2SS_GspK"/>
    <property type="match status" value="1"/>
</dbReference>
<evidence type="ECO:0000256" key="7">
    <source>
        <dbReference type="ARBA" id="ARBA00022927"/>
    </source>
</evidence>
<feature type="domain" description="T2SS protein K first SAM-like" evidence="13">
    <location>
        <begin position="115"/>
        <end position="214"/>
    </location>
</feature>
<comment type="caution">
    <text evidence="14">The sequence shown here is derived from an EMBL/GenBank/DDBJ whole genome shotgun (WGS) entry which is preliminary data.</text>
</comment>
<evidence type="ECO:0000259" key="12">
    <source>
        <dbReference type="Pfam" id="PF03934"/>
    </source>
</evidence>
<comment type="subcellular location">
    <subcellularLocation>
        <location evidence="1 10">Cell inner membrane</location>
    </subcellularLocation>
</comment>
<keyword evidence="4 10" id="KW-1003">Cell membrane</keyword>
<evidence type="ECO:0000256" key="10">
    <source>
        <dbReference type="PIRNR" id="PIRNR002786"/>
    </source>
</evidence>